<reference evidence="2" key="1">
    <citation type="submission" date="2014-03" db="EMBL/GenBank/DDBJ databases">
        <authorList>
            <person name="Aksoy S."/>
            <person name="Warren W."/>
            <person name="Wilson R.K."/>
        </authorList>
    </citation>
    <scope>NUCLEOTIDE SEQUENCE [LARGE SCALE GENOMIC DNA]</scope>
    <source>
        <strain evidence="2">IAEA</strain>
    </source>
</reference>
<proteinExistence type="predicted"/>
<organism evidence="1 2">
    <name type="scientific">Glossina brevipalpis</name>
    <dbReference type="NCBI Taxonomy" id="37001"/>
    <lineage>
        <taxon>Eukaryota</taxon>
        <taxon>Metazoa</taxon>
        <taxon>Ecdysozoa</taxon>
        <taxon>Arthropoda</taxon>
        <taxon>Hexapoda</taxon>
        <taxon>Insecta</taxon>
        <taxon>Pterygota</taxon>
        <taxon>Neoptera</taxon>
        <taxon>Endopterygota</taxon>
        <taxon>Diptera</taxon>
        <taxon>Brachycera</taxon>
        <taxon>Muscomorpha</taxon>
        <taxon>Hippoboscoidea</taxon>
        <taxon>Glossinidae</taxon>
        <taxon>Glossina</taxon>
    </lineage>
</organism>
<sequence>MPANHSFSRAQFSVQSQITVVIVAVYTAVDFRQNLWHGDLSEVNENRFLSDERLVTSEPNSW</sequence>
<keyword evidence="2" id="KW-1185">Reference proteome</keyword>
<protein>
    <submittedName>
        <fullName evidence="1">Uncharacterized protein</fullName>
    </submittedName>
</protein>
<dbReference type="Proteomes" id="UP000091820">
    <property type="component" value="Unassembled WGS sequence"/>
</dbReference>
<dbReference type="EnsemblMetazoa" id="GBRI038131-RA">
    <property type="protein sequence ID" value="GBRI038131-PA"/>
    <property type="gene ID" value="GBRI038131"/>
</dbReference>
<dbReference type="VEuPathDB" id="VectorBase:GBRI038131"/>
<evidence type="ECO:0000313" key="1">
    <source>
        <dbReference type="EnsemblMetazoa" id="GBRI038131-PA"/>
    </source>
</evidence>
<name>A0A1A9WZ72_9MUSC</name>
<reference evidence="1" key="2">
    <citation type="submission" date="2020-05" db="UniProtKB">
        <authorList>
            <consortium name="EnsemblMetazoa"/>
        </authorList>
    </citation>
    <scope>IDENTIFICATION</scope>
    <source>
        <strain evidence="1">IAEA</strain>
    </source>
</reference>
<dbReference type="AlphaFoldDB" id="A0A1A9WZ72"/>
<evidence type="ECO:0000313" key="2">
    <source>
        <dbReference type="Proteomes" id="UP000091820"/>
    </source>
</evidence>
<accession>A0A1A9WZ72</accession>